<dbReference type="InterPro" id="IPR025620">
    <property type="entry name" value="YlaH"/>
</dbReference>
<sequence length="98" mass="11411">MNFLYDWVVNTFPGQVFWTYYVLNLIFAAIAYKLGFARELPWQKSIIVYLLLAVGNFILAVFSIMKLPITESLIIISLILGMYRYRLHKERSAKGNEA</sequence>
<protein>
    <submittedName>
        <fullName evidence="2">YlaH-like family protein</fullName>
    </submittedName>
</protein>
<accession>A0ABY9KXS8</accession>
<keyword evidence="1" id="KW-1133">Transmembrane helix</keyword>
<name>A0ABY9KXS8_9BACI</name>
<keyword evidence="1" id="KW-0812">Transmembrane</keyword>
<evidence type="ECO:0000313" key="3">
    <source>
        <dbReference type="Proteomes" id="UP001180087"/>
    </source>
</evidence>
<organism evidence="2 3">
    <name type="scientific">Aciduricibacillus chroicocephali</name>
    <dbReference type="NCBI Taxonomy" id="3054939"/>
    <lineage>
        <taxon>Bacteria</taxon>
        <taxon>Bacillati</taxon>
        <taxon>Bacillota</taxon>
        <taxon>Bacilli</taxon>
        <taxon>Bacillales</taxon>
        <taxon>Bacillaceae</taxon>
        <taxon>Aciduricibacillus</taxon>
    </lineage>
</organism>
<dbReference type="EMBL" id="CP129113">
    <property type="protein sequence ID" value="WLV25644.1"/>
    <property type="molecule type" value="Genomic_DNA"/>
</dbReference>
<feature type="transmembrane region" description="Helical" evidence="1">
    <location>
        <begin position="12"/>
        <end position="34"/>
    </location>
</feature>
<reference evidence="2" key="1">
    <citation type="submission" date="2023-06" db="EMBL/GenBank/DDBJ databases">
        <title>A Treasure from Seagulls: Isolation and Description of Aciduricobacillus qingdaonensis gen. nov., sp. nov., a Rare Obligately Uric Acid-utilizing Member in the Family Bacillaceae.</title>
        <authorList>
            <person name="Liu W."/>
            <person name="Wang B."/>
        </authorList>
    </citation>
    <scope>NUCLEOTIDE SEQUENCE</scope>
    <source>
        <strain evidence="2">44XB</strain>
    </source>
</reference>
<keyword evidence="1" id="KW-0472">Membrane</keyword>
<feature type="transmembrane region" description="Helical" evidence="1">
    <location>
        <begin position="46"/>
        <end position="63"/>
    </location>
</feature>
<proteinExistence type="predicted"/>
<evidence type="ECO:0000256" key="1">
    <source>
        <dbReference type="SAM" id="Phobius"/>
    </source>
</evidence>
<evidence type="ECO:0000313" key="2">
    <source>
        <dbReference type="EMBL" id="WLV25644.1"/>
    </source>
</evidence>
<gene>
    <name evidence="2" type="ORF">QR721_05410</name>
</gene>
<dbReference type="Proteomes" id="UP001180087">
    <property type="component" value="Chromosome"/>
</dbReference>
<dbReference type="Pfam" id="PF14036">
    <property type="entry name" value="YlaH"/>
    <property type="match status" value="1"/>
</dbReference>
<feature type="transmembrane region" description="Helical" evidence="1">
    <location>
        <begin position="69"/>
        <end position="85"/>
    </location>
</feature>
<dbReference type="RefSeq" id="WP_348029436.1">
    <property type="nucleotide sequence ID" value="NZ_CP129113.1"/>
</dbReference>
<keyword evidence="3" id="KW-1185">Reference proteome</keyword>